<protein>
    <submittedName>
        <fullName evidence="1">Probable 3-oxoacyl-[acyl-carrier-protein] reductase oxidoreductase (EC)</fullName>
        <ecNumber evidence="1">1.1.1.100</ecNumber>
    </submittedName>
</protein>
<evidence type="ECO:0000313" key="1">
    <source>
        <dbReference type="EMBL" id="VWO97560.1"/>
    </source>
</evidence>
<sequence>MPELRTLRITFYLDADPDHRSWASDPQVEPLSVAAVPRLTRLTAPAVLLSGLSVPSLQHITLENLYGRYSPEGRLESYRGFYAALAVCALRLQTLVLLDVGPRVYDVPAVPSTSLPALRHFRMADTTRRCGLVLSHLEFPDTTHIACANVDSGRLCETLPTNSASIDAHLAATDRVAIRGTADATSIHCFARADSDSHELICVGLAGARRGLRPDDLIQLFRDGARVTHLAIAGLDGRDAFGVTLRAFPYLVRLDVSGEMAGYILETLARKDHEASDGDTDGHYGDGRRANIVCAGLETLTVDFHFASGMAKRDVGTALRSGNMSVVEADLRRRCADLVKVLSRRSEMGSANITRLELGCTEQGCPVGSNDRKCPPTLQVGLSGSSWAPWRSIVKPLKKLVDGPVVFTGYHFFLASG</sequence>
<keyword evidence="1" id="KW-0560">Oxidoreductase</keyword>
<gene>
    <name evidence="1" type="primary">Q8Y0J2</name>
</gene>
<dbReference type="EMBL" id="LR726390">
    <property type="protein sequence ID" value="VWO97560.1"/>
    <property type="molecule type" value="Genomic_DNA"/>
</dbReference>
<dbReference type="AlphaFoldDB" id="A0A5K1JXT3"/>
<dbReference type="GO" id="GO:0004316">
    <property type="term" value="F:3-oxoacyl-[acyl-carrier-protein] reductase (NADPH) activity"/>
    <property type="evidence" value="ECO:0007669"/>
    <property type="project" value="UniProtKB-EC"/>
</dbReference>
<reference evidence="1" key="1">
    <citation type="submission" date="2019-10" db="EMBL/GenBank/DDBJ databases">
        <authorList>
            <person name="Nor Muhammad N."/>
        </authorList>
    </citation>
    <scope>NUCLEOTIDE SEQUENCE</scope>
</reference>
<accession>A0A5K1JXT3</accession>
<name>A0A5K1JXT3_9APHY</name>
<proteinExistence type="predicted"/>
<organism evidence="1">
    <name type="scientific">Ganoderma boninense</name>
    <dbReference type="NCBI Taxonomy" id="34458"/>
    <lineage>
        <taxon>Eukaryota</taxon>
        <taxon>Fungi</taxon>
        <taxon>Dikarya</taxon>
        <taxon>Basidiomycota</taxon>
        <taxon>Agaricomycotina</taxon>
        <taxon>Agaricomycetes</taxon>
        <taxon>Polyporales</taxon>
        <taxon>Polyporaceae</taxon>
        <taxon>Ganoderma</taxon>
    </lineage>
</organism>
<dbReference type="EC" id="1.1.1.100" evidence="1"/>